<proteinExistence type="predicted"/>
<dbReference type="OrthoDB" id="9587at10239"/>
<reference evidence="1 2" key="2">
    <citation type="journal article" date="2002" name="J. Virol.">
        <title>Complete genomic sequence of an Epstein-Barr virus-related herpesvirus naturally infecting a new world primate: a defining point in the evolution of oncogenic lymphocryptoviruses.</title>
        <authorList>
            <person name="Rivailler P."/>
            <person name="Cho Y.G."/>
            <person name="Wang F."/>
        </authorList>
    </citation>
    <scope>NUCLEOTIDE SEQUENCE [LARGE SCALE GENOMIC DNA]</scope>
    <source>
        <strain evidence="1 2">CJ0149</strain>
    </source>
</reference>
<sequence length="359" mass="40249">MFNAVEADTPSDPELAKKYKQCVKLAIDACQDTPGQFKLVKTPLKSFLLVSNIMPQDKRDWHGWMDTLDCEDNSPDILADNADERRISGEKGATYCKQYDFSSLSLRCARTHKPYTLEESSEHTYEHTSLECEQHTRSTGLPFAVYDGPILRAALSWNKDDIITGAMQLLAHPRTWTSLIPEDPLPWIWLLFYGSRSLCDSPHCMYKETVGRPGPMALPEMALRPEADIESFMGFVTRSVTGLYSDITEVGGLIPESVSIPFDPARLHRVIHQMGLLRCDSLHLSRVCLLCLIYKQNLTAQYKASLTAPSPCIMLVGEAAKYLVGDVGNYREYKTGSTVLFPTYDLKSMATDLLAHGHC</sequence>
<accession>Q993I5</accession>
<dbReference type="KEGG" id="vg:955860"/>
<evidence type="ECO:0000313" key="2">
    <source>
        <dbReference type="Proteomes" id="UP000202809"/>
    </source>
</evidence>
<dbReference type="GeneID" id="955860"/>
<dbReference type="RefSeq" id="NP_733878.1">
    <property type="nucleotide sequence ID" value="NC_004367.1"/>
</dbReference>
<dbReference type="Pfam" id="PF03038">
    <property type="entry name" value="Herpes_UL95"/>
    <property type="match status" value="1"/>
</dbReference>
<dbReference type="InterPro" id="IPR004280">
    <property type="entry name" value="Herpes_UL95"/>
</dbReference>
<reference evidence="1 2" key="1">
    <citation type="journal article" date="2001" name="Proc. Natl. Acad. Sci. U.S.A.">
        <title>An Epstein-Barr-related herpesvirus from marmoset lymphomas.</title>
        <authorList>
            <person name="Cho Y."/>
            <person name="Ramer J."/>
            <person name="Rivailler P."/>
            <person name="Quink C."/>
            <person name="Garber R.L."/>
            <person name="Beier D.R."/>
            <person name="Wang F."/>
        </authorList>
    </citation>
    <scope>NUCLEOTIDE SEQUENCE [LARGE SCALE GENOMIC DNA]</scope>
    <source>
        <strain evidence="1 2">CJ0149</strain>
    </source>
</reference>
<dbReference type="Proteomes" id="UP000202809">
    <property type="component" value="Segment"/>
</dbReference>
<organism evidence="1 2">
    <name type="scientific">callitrichine gammaherpesvirus 3</name>
    <name type="common">Marmoset lymphocryptovirus</name>
    <dbReference type="NCBI Taxonomy" id="106331"/>
    <lineage>
        <taxon>Viruses</taxon>
        <taxon>Duplodnaviria</taxon>
        <taxon>Heunggongvirae</taxon>
        <taxon>Peploviricota</taxon>
        <taxon>Herviviricetes</taxon>
        <taxon>Herpesvirales</taxon>
        <taxon>Orthoherpesviridae</taxon>
        <taxon>Gammaherpesvirinae</taxon>
        <taxon>Lymphocryptovirus</taxon>
        <taxon>Lymphocryptovirus callitrichinegamma3</taxon>
    </lineage>
</organism>
<name>Q993I5_9GAMA</name>
<protein>
    <submittedName>
        <fullName evidence="1">ORF25</fullName>
    </submittedName>
</protein>
<keyword evidence="2" id="KW-1185">Reference proteome</keyword>
<evidence type="ECO:0000313" key="1">
    <source>
        <dbReference type="EMBL" id="AAK38233.1"/>
    </source>
</evidence>
<dbReference type="EMBL" id="AF319782">
    <property type="protein sequence ID" value="AAK38233.1"/>
    <property type="molecule type" value="Genomic_DNA"/>
</dbReference>